<gene>
    <name evidence="1" type="ORF">D9Q98_006999</name>
</gene>
<organism evidence="1 2">
    <name type="scientific">Chlorella vulgaris</name>
    <name type="common">Green alga</name>
    <dbReference type="NCBI Taxonomy" id="3077"/>
    <lineage>
        <taxon>Eukaryota</taxon>
        <taxon>Viridiplantae</taxon>
        <taxon>Chlorophyta</taxon>
        <taxon>core chlorophytes</taxon>
        <taxon>Trebouxiophyceae</taxon>
        <taxon>Chlorellales</taxon>
        <taxon>Chlorellaceae</taxon>
        <taxon>Chlorella clade</taxon>
        <taxon>Chlorella</taxon>
    </lineage>
</organism>
<dbReference type="PANTHER" id="PTHR28630">
    <property type="match status" value="1"/>
</dbReference>
<dbReference type="SUPFAM" id="SSF52833">
    <property type="entry name" value="Thioredoxin-like"/>
    <property type="match status" value="1"/>
</dbReference>
<dbReference type="InterPro" id="IPR036249">
    <property type="entry name" value="Thioredoxin-like_sf"/>
</dbReference>
<accession>A0A9D4TJC4</accession>
<evidence type="ECO:0000313" key="2">
    <source>
        <dbReference type="Proteomes" id="UP001055712"/>
    </source>
</evidence>
<name>A0A9D4TJC4_CHLVU</name>
<dbReference type="OrthoDB" id="40334at2759"/>
<dbReference type="Pfam" id="PF13911">
    <property type="entry name" value="AhpC-TSA_2"/>
    <property type="match status" value="1"/>
</dbReference>
<dbReference type="EMBL" id="SIDB01000010">
    <property type="protein sequence ID" value="KAI3427059.1"/>
    <property type="molecule type" value="Genomic_DNA"/>
</dbReference>
<dbReference type="PANTHER" id="PTHR28630:SF3">
    <property type="entry name" value="PEROXIREDOXIN-LIKE 2C"/>
    <property type="match status" value="1"/>
</dbReference>
<protein>
    <submittedName>
        <fullName evidence="1">Uncharacterized protein</fullName>
    </submittedName>
</protein>
<reference evidence="1" key="2">
    <citation type="submission" date="2020-11" db="EMBL/GenBank/DDBJ databases">
        <authorList>
            <person name="Cecchin M."/>
            <person name="Marcolungo L."/>
            <person name="Rossato M."/>
            <person name="Girolomoni L."/>
            <person name="Cosentino E."/>
            <person name="Cuine S."/>
            <person name="Li-Beisson Y."/>
            <person name="Delledonne M."/>
            <person name="Ballottari M."/>
        </authorList>
    </citation>
    <scope>NUCLEOTIDE SEQUENCE</scope>
    <source>
        <strain evidence="1">211/11P</strain>
        <tissue evidence="1">Whole cell</tissue>
    </source>
</reference>
<sequence>MVLATCAAARHPVPWGAAVAGCRPQAALAPRPVLAAPRQRRQAARRQAHIAAAGSDLGTSLATTAATPDYNLLQQHKVFSAATGAEVALTSEWQAAPGTRCVVALLTHFGDLSSTELAQKLMAILPELQASGVRLLAVGLGETAKARRFAELLGFPLDLLYADPSGELYRALGFSPGFAPDVKISAYAKLLPMLAGIGSPGTIQEVLRGYTGDRSAKPVFVATRGGTTDGTGSGVSGTVDGTVGGGGVAGGAAEGGGSLFDVLGKDYQRPFELATLRLFNMGLVLSHWNELAPADERLLTQQGGCLVFDDRRVLYRHADTGILRYAPVEQLAAAALPSGAAAAATQTLRTLL</sequence>
<dbReference type="InterPro" id="IPR032801">
    <property type="entry name" value="PXL2A/B/C"/>
</dbReference>
<comment type="caution">
    <text evidence="1">The sequence shown here is derived from an EMBL/GenBank/DDBJ whole genome shotgun (WGS) entry which is preliminary data.</text>
</comment>
<proteinExistence type="predicted"/>
<keyword evidence="2" id="KW-1185">Reference proteome</keyword>
<dbReference type="AlphaFoldDB" id="A0A9D4TJC4"/>
<reference evidence="1" key="1">
    <citation type="journal article" date="2019" name="Plant J.">
        <title>Chlorella vulgaris genome assembly and annotation reveals the molecular basis for metabolic acclimation to high light conditions.</title>
        <authorList>
            <person name="Cecchin M."/>
            <person name="Marcolungo L."/>
            <person name="Rossato M."/>
            <person name="Girolomoni L."/>
            <person name="Cosentino E."/>
            <person name="Cuine S."/>
            <person name="Li-Beisson Y."/>
            <person name="Delledonne M."/>
            <person name="Ballottari M."/>
        </authorList>
    </citation>
    <scope>NUCLEOTIDE SEQUENCE</scope>
    <source>
        <strain evidence="1">211/11P</strain>
    </source>
</reference>
<evidence type="ECO:0000313" key="1">
    <source>
        <dbReference type="EMBL" id="KAI3427059.1"/>
    </source>
</evidence>
<dbReference type="Proteomes" id="UP001055712">
    <property type="component" value="Unassembled WGS sequence"/>
</dbReference>